<organism evidence="2 3">
    <name type="scientific">Paenibacillus marchantiophytorum</name>
    <dbReference type="NCBI Taxonomy" id="1619310"/>
    <lineage>
        <taxon>Bacteria</taxon>
        <taxon>Bacillati</taxon>
        <taxon>Bacillota</taxon>
        <taxon>Bacilli</taxon>
        <taxon>Bacillales</taxon>
        <taxon>Paenibacillaceae</taxon>
        <taxon>Paenibacillus</taxon>
    </lineage>
</organism>
<comment type="caution">
    <text evidence="2">The sequence shown here is derived from an EMBL/GenBank/DDBJ whole genome shotgun (WGS) entry which is preliminary data.</text>
</comment>
<dbReference type="PANTHER" id="PTHR22925:SF3">
    <property type="entry name" value="GLYCOSYL HYDROLASE FAMILY PROTEIN 43"/>
    <property type="match status" value="1"/>
</dbReference>
<accession>A0ABQ1EZ98</accession>
<dbReference type="EMBL" id="BMHE01000026">
    <property type="protein sequence ID" value="GFZ93398.1"/>
    <property type="molecule type" value="Genomic_DNA"/>
</dbReference>
<evidence type="ECO:0000259" key="1">
    <source>
        <dbReference type="SMART" id="SM00458"/>
    </source>
</evidence>
<dbReference type="Proteomes" id="UP000615455">
    <property type="component" value="Unassembled WGS sequence"/>
</dbReference>
<dbReference type="SMART" id="SM00458">
    <property type="entry name" value="RICIN"/>
    <property type="match status" value="2"/>
</dbReference>
<gene>
    <name evidence="2" type="ORF">GCM10008018_44770</name>
</gene>
<dbReference type="Pfam" id="PF14200">
    <property type="entry name" value="RicinB_lectin_2"/>
    <property type="match status" value="2"/>
</dbReference>
<dbReference type="SUPFAM" id="SSF75005">
    <property type="entry name" value="Arabinanase/levansucrase/invertase"/>
    <property type="match status" value="1"/>
</dbReference>
<dbReference type="InterPro" id="IPR000772">
    <property type="entry name" value="Ricin_B_lectin"/>
</dbReference>
<dbReference type="GO" id="GO:0016787">
    <property type="term" value="F:hydrolase activity"/>
    <property type="evidence" value="ECO:0007669"/>
    <property type="project" value="UniProtKB-KW"/>
</dbReference>
<dbReference type="InterPro" id="IPR035992">
    <property type="entry name" value="Ricin_B-like_lectins"/>
</dbReference>
<dbReference type="InterPro" id="IPR023296">
    <property type="entry name" value="Glyco_hydro_beta-prop_sf"/>
</dbReference>
<dbReference type="PANTHER" id="PTHR22925">
    <property type="entry name" value="GLYCOSYL HYDROLASE 43 FAMILY MEMBER"/>
    <property type="match status" value="1"/>
</dbReference>
<dbReference type="SUPFAM" id="SSF50370">
    <property type="entry name" value="Ricin B-like lectins"/>
    <property type="match status" value="2"/>
</dbReference>
<dbReference type="Gene3D" id="2.115.10.20">
    <property type="entry name" value="Glycosyl hydrolase domain, family 43"/>
    <property type="match status" value="1"/>
</dbReference>
<evidence type="ECO:0000313" key="2">
    <source>
        <dbReference type="EMBL" id="GFZ93398.1"/>
    </source>
</evidence>
<proteinExistence type="predicted"/>
<dbReference type="Gene3D" id="2.80.10.50">
    <property type="match status" value="2"/>
</dbReference>
<name>A0ABQ1EZ98_9BACL</name>
<dbReference type="PROSITE" id="PS50231">
    <property type="entry name" value="RICIN_B_LECTIN"/>
    <property type="match status" value="2"/>
</dbReference>
<feature type="domain" description="Ricin B lectin" evidence="1">
    <location>
        <begin position="567"/>
        <end position="703"/>
    </location>
</feature>
<feature type="domain" description="Ricin B lectin" evidence="1">
    <location>
        <begin position="424"/>
        <end position="559"/>
    </location>
</feature>
<reference evidence="3" key="1">
    <citation type="journal article" date="2019" name="Int. J. Syst. Evol. Microbiol.">
        <title>The Global Catalogue of Microorganisms (GCM) 10K type strain sequencing project: providing services to taxonomists for standard genome sequencing and annotation.</title>
        <authorList>
            <consortium name="The Broad Institute Genomics Platform"/>
            <consortium name="The Broad Institute Genome Sequencing Center for Infectious Disease"/>
            <person name="Wu L."/>
            <person name="Ma J."/>
        </authorList>
    </citation>
    <scope>NUCLEOTIDE SEQUENCE [LARGE SCALE GENOMIC DNA]</scope>
    <source>
        <strain evidence="3">CGMCC 1.15043</strain>
    </source>
</reference>
<keyword evidence="2" id="KW-0378">Hydrolase</keyword>
<evidence type="ECO:0000313" key="3">
    <source>
        <dbReference type="Proteomes" id="UP000615455"/>
    </source>
</evidence>
<protein>
    <submittedName>
        <fullName evidence="2">Glycoside hydrolase</fullName>
    </submittedName>
</protein>
<keyword evidence="3" id="KW-1185">Reference proteome</keyword>
<sequence>MHSLMKQEHNFSLPHVSTKIVTVLLAALIAITTFVVAQPASASSSQISNAVDKYAADGEQIWSQGGWMMKEGDTYYWYGGDLSQPKTLPDGTDNTAKWEKRVSAYTSTDLVNWTAYRRIVDFPSIDTYRTAHPGTTVPAFDKNNWFGRPVVQYNSVIGKYVMFLEWKYPGGYRNAISIWYSDSPVSQFEFQKLIPNPGGYYGNGDLGSFFTDDDGVTYMTQTVDWKLTSSGTPDYNSGIYIGRVDTTLNANNEYEISITRVKLLESSAPYKEATTLFKVGSKYYLLASQTNGWRSSQTYYYTADSVTGDWSSSAKVGTTSWQGSTYDRTSPTGSNSFDTQFDQILPIQGTAGMMYLFIGDRWNNLKESDGTFGSYGPGRNQWYPLTFDSSGKPIINGYQQWYTDLTAGTWSPTAPAAPINTQLTYAIVNSNSSKALAITNDLTTADATLQQRAYTGAASQSWKFVDAGSGYYRIQNTNSGLFMDIRNASTASGGYSIQWTASNNNSQQWQLIDAGSGYYKIKNRNSGKVLGMSNGSTDDSAAVIQWEEAGSANQTWRFDAVAPIDLTKTYSILNRNSSKSLGTVGNATVTSTNIEQRTYTGAASQSWQFEYTNGYYKIKNVNSGTYMDIASSATFSGANSVIHTASSSNSQLWQLVDVGGSFYKLKNVNSGLMLGIDAGSTADGKLNKQWTPSSSLNQNWSFTVLNP</sequence>